<dbReference type="PRINTS" id="PR01042">
    <property type="entry name" value="TRNASYNTHASP"/>
</dbReference>
<dbReference type="RefSeq" id="XP_031856316.1">
    <property type="nucleotide sequence ID" value="XM_032000425.1"/>
</dbReference>
<name>A0A5E8C0R9_9ASCO</name>
<evidence type="ECO:0000256" key="3">
    <source>
        <dbReference type="ARBA" id="ARBA00022598"/>
    </source>
</evidence>
<dbReference type="InterPro" id="IPR045864">
    <property type="entry name" value="aa-tRNA-synth_II/BPL/LPL"/>
</dbReference>
<keyword evidence="10" id="KW-1185">Reference proteome</keyword>
<dbReference type="GO" id="GO:0006421">
    <property type="term" value="P:asparaginyl-tRNA aminoacylation"/>
    <property type="evidence" value="ECO:0007669"/>
    <property type="project" value="InterPro"/>
</dbReference>
<dbReference type="InterPro" id="IPR004365">
    <property type="entry name" value="NA-bd_OB_tRNA"/>
</dbReference>
<dbReference type="InterPro" id="IPR006195">
    <property type="entry name" value="aa-tRNA-synth_II"/>
</dbReference>
<evidence type="ECO:0000256" key="7">
    <source>
        <dbReference type="ARBA" id="ARBA00023146"/>
    </source>
</evidence>
<evidence type="ECO:0000313" key="10">
    <source>
        <dbReference type="Proteomes" id="UP000398389"/>
    </source>
</evidence>
<evidence type="ECO:0000256" key="4">
    <source>
        <dbReference type="ARBA" id="ARBA00022741"/>
    </source>
</evidence>
<dbReference type="Gene3D" id="2.40.50.140">
    <property type="entry name" value="Nucleic acid-binding proteins"/>
    <property type="match status" value="1"/>
</dbReference>
<dbReference type="InterPro" id="IPR004364">
    <property type="entry name" value="Aa-tRNA-synt_II"/>
</dbReference>
<dbReference type="GO" id="GO:0003676">
    <property type="term" value="F:nucleic acid binding"/>
    <property type="evidence" value="ECO:0007669"/>
    <property type="project" value="InterPro"/>
</dbReference>
<sequence>MIKSIRALGRRYTSTLPLTNRQFLTAPPPESSRVTLSGWIKSVRKSKNVAFADLSDGTYGVPVSVVLAPEDAKSLLTGACIQVSGTVQRAPAKKNDNPANPVYEIAADKVNLLGPATKDYPLQKKFHTQEFLRTIPEYRWKTNTGAAVLRYRSQAITFFSNYFASNGFTQVSSPLITASDCEGGGEVFQLSGGKEGPLFFGQDKKAYLSVSSQLHLEVFAGALSRVWNIAPAFRAEDSDTNRHLSEFWIVEAEIAFVNEMAQVMDVVENMVRSAVTPLLDENNVEGQLCARDLLAVKRDPDAKEALRERWEIVAGSPEAWPRVSYTEALDILAKEYARDPTCFGGPANAPPQWGDSIASVHEKYLASVYFKRPVFVTDYPVDQKPFYMLLNEPEAGRQTVKCFDLLIPDIGELVGGSMRENDLERLKLAMERKGMDPADLEWYVKLREHGSFPHGGYGMGFERFLAFVTGQENVREVIGFPRWAGSCVC</sequence>
<proteinExistence type="inferred from homology"/>
<dbReference type="GeneID" id="43584525"/>
<dbReference type="GO" id="GO:0005739">
    <property type="term" value="C:mitochondrion"/>
    <property type="evidence" value="ECO:0007669"/>
    <property type="project" value="TreeGrafter"/>
</dbReference>
<dbReference type="InterPro" id="IPR012340">
    <property type="entry name" value="NA-bd_OB-fold"/>
</dbReference>
<dbReference type="GO" id="GO:0004816">
    <property type="term" value="F:asparagine-tRNA ligase activity"/>
    <property type="evidence" value="ECO:0007669"/>
    <property type="project" value="UniProtKB-EC"/>
</dbReference>
<reference evidence="9 10" key="1">
    <citation type="submission" date="2019-09" db="EMBL/GenBank/DDBJ databases">
        <authorList>
            <person name="Brejova B."/>
        </authorList>
    </citation>
    <scope>NUCLEOTIDE SEQUENCE [LARGE SCALE GENOMIC DNA]</scope>
</reference>
<keyword evidence="6" id="KW-0648">Protein biosynthesis</keyword>
<dbReference type="InterPro" id="IPR002312">
    <property type="entry name" value="Asp/Asn-tRNA-synth_IIb"/>
</dbReference>
<dbReference type="NCBIfam" id="NF003037">
    <property type="entry name" value="PRK03932.1"/>
    <property type="match status" value="1"/>
</dbReference>
<evidence type="ECO:0000256" key="1">
    <source>
        <dbReference type="ARBA" id="ARBA00008226"/>
    </source>
</evidence>
<evidence type="ECO:0000256" key="6">
    <source>
        <dbReference type="ARBA" id="ARBA00022917"/>
    </source>
</evidence>
<keyword evidence="3" id="KW-0436">Ligase</keyword>
<dbReference type="SUPFAM" id="SSF55681">
    <property type="entry name" value="Class II aaRS and biotin synthetases"/>
    <property type="match status" value="1"/>
</dbReference>
<comment type="similarity">
    <text evidence="1">Belongs to the class-II aminoacyl-tRNA synthetase family.</text>
</comment>
<keyword evidence="4" id="KW-0547">Nucleotide-binding</keyword>
<keyword evidence="7" id="KW-0030">Aminoacyl-tRNA synthetase</keyword>
<dbReference type="AlphaFoldDB" id="A0A5E8C0R9"/>
<evidence type="ECO:0000259" key="8">
    <source>
        <dbReference type="PROSITE" id="PS50862"/>
    </source>
</evidence>
<dbReference type="PANTHER" id="PTHR22594:SF34">
    <property type="entry name" value="ASPARAGINE--TRNA LIGASE, MITOCHONDRIAL-RELATED"/>
    <property type="match status" value="1"/>
</dbReference>
<dbReference type="PANTHER" id="PTHR22594">
    <property type="entry name" value="ASPARTYL/LYSYL-TRNA SYNTHETASE"/>
    <property type="match status" value="1"/>
</dbReference>
<dbReference type="SUPFAM" id="SSF50249">
    <property type="entry name" value="Nucleic acid-binding proteins"/>
    <property type="match status" value="1"/>
</dbReference>
<dbReference type="Pfam" id="PF01336">
    <property type="entry name" value="tRNA_anti-codon"/>
    <property type="match status" value="1"/>
</dbReference>
<dbReference type="InterPro" id="IPR004522">
    <property type="entry name" value="Asn-tRNA-ligase"/>
</dbReference>
<dbReference type="CDD" id="cd04318">
    <property type="entry name" value="EcAsnRS_like_N"/>
    <property type="match status" value="1"/>
</dbReference>
<dbReference type="NCBIfam" id="TIGR00457">
    <property type="entry name" value="asnS"/>
    <property type="match status" value="1"/>
</dbReference>
<gene>
    <name evidence="9" type="ORF">SAPINGB_P005711</name>
</gene>
<dbReference type="CDD" id="cd00776">
    <property type="entry name" value="AsxRS_core"/>
    <property type="match status" value="1"/>
</dbReference>
<accession>A0A5E8C0R9</accession>
<dbReference type="OrthoDB" id="43906at2759"/>
<keyword evidence="5" id="KW-0067">ATP-binding</keyword>
<dbReference type="PROSITE" id="PS50862">
    <property type="entry name" value="AA_TRNA_LIGASE_II"/>
    <property type="match status" value="1"/>
</dbReference>
<dbReference type="Pfam" id="PF00152">
    <property type="entry name" value="tRNA-synt_2"/>
    <property type="match status" value="1"/>
</dbReference>
<dbReference type="EC" id="6.1.1.22" evidence="2"/>
<dbReference type="Gene3D" id="3.30.930.10">
    <property type="entry name" value="Bira Bifunctional Protein, Domain 2"/>
    <property type="match status" value="1"/>
</dbReference>
<dbReference type="EMBL" id="CABVLU010000005">
    <property type="protein sequence ID" value="VVT57469.1"/>
    <property type="molecule type" value="Genomic_DNA"/>
</dbReference>
<protein>
    <recommendedName>
        <fullName evidence="2">asparagine--tRNA ligase</fullName>
        <ecNumber evidence="2">6.1.1.22</ecNumber>
    </recommendedName>
</protein>
<dbReference type="Proteomes" id="UP000398389">
    <property type="component" value="Unassembled WGS sequence"/>
</dbReference>
<dbReference type="GO" id="GO:0005524">
    <property type="term" value="F:ATP binding"/>
    <property type="evidence" value="ECO:0007669"/>
    <property type="project" value="UniProtKB-KW"/>
</dbReference>
<feature type="domain" description="Aminoacyl-transfer RNA synthetases class-II family profile" evidence="8">
    <location>
        <begin position="149"/>
        <end position="481"/>
    </location>
</feature>
<evidence type="ECO:0000313" key="9">
    <source>
        <dbReference type="EMBL" id="VVT57469.1"/>
    </source>
</evidence>
<evidence type="ECO:0000256" key="5">
    <source>
        <dbReference type="ARBA" id="ARBA00022840"/>
    </source>
</evidence>
<evidence type="ECO:0000256" key="2">
    <source>
        <dbReference type="ARBA" id="ARBA00012816"/>
    </source>
</evidence>
<organism evidence="9 10">
    <name type="scientific">Magnusiomyces paraingens</name>
    <dbReference type="NCBI Taxonomy" id="2606893"/>
    <lineage>
        <taxon>Eukaryota</taxon>
        <taxon>Fungi</taxon>
        <taxon>Dikarya</taxon>
        <taxon>Ascomycota</taxon>
        <taxon>Saccharomycotina</taxon>
        <taxon>Dipodascomycetes</taxon>
        <taxon>Dipodascales</taxon>
        <taxon>Dipodascaceae</taxon>
        <taxon>Magnusiomyces</taxon>
    </lineage>
</organism>